<evidence type="ECO:0000313" key="3">
    <source>
        <dbReference type="Proteomes" id="UP000525389"/>
    </source>
</evidence>
<protein>
    <recommendedName>
        <fullName evidence="4">DUF1795 domain-containing protein</fullName>
    </recommendedName>
</protein>
<keyword evidence="1" id="KW-0732">Signal</keyword>
<dbReference type="EMBL" id="JACHFN010000002">
    <property type="protein sequence ID" value="MBB5233347.1"/>
    <property type="molecule type" value="Genomic_DNA"/>
</dbReference>
<evidence type="ECO:0000256" key="1">
    <source>
        <dbReference type="SAM" id="SignalP"/>
    </source>
</evidence>
<reference evidence="2 3" key="1">
    <citation type="submission" date="2020-08" db="EMBL/GenBank/DDBJ databases">
        <title>Genomic Encyclopedia of Type Strains, Phase IV (KMG-IV): sequencing the most valuable type-strain genomes for metagenomic binning, comparative biology and taxonomic classification.</title>
        <authorList>
            <person name="Goeker M."/>
        </authorList>
    </citation>
    <scope>NUCLEOTIDE SEQUENCE [LARGE SCALE GENOMIC DNA]</scope>
    <source>
        <strain evidence="2 3">DSM 101791</strain>
    </source>
</reference>
<evidence type="ECO:0000313" key="2">
    <source>
        <dbReference type="EMBL" id="MBB5233347.1"/>
    </source>
</evidence>
<sequence>MKSALLTSLAAALLLGGAFPSSAAAQTGAAQTLVPFNDARLPFTLTLPRGWFGANFEDGSSGVSVVSAQKPPATLMRFLFVDKKGKAADLKTEFQNFEAGVKGSGGTLRLIAGKNSAYGGVRGVERMYALKHAQGELRIKVWFGNGAKNLYSFQVTDSPTRFAASDALFKRVLGSVRFR</sequence>
<feature type="signal peptide" evidence="1">
    <location>
        <begin position="1"/>
        <end position="23"/>
    </location>
</feature>
<comment type="caution">
    <text evidence="2">The sequence shown here is derived from an EMBL/GenBank/DDBJ whole genome shotgun (WGS) entry which is preliminary data.</text>
</comment>
<dbReference type="AlphaFoldDB" id="A0A7W8LP77"/>
<dbReference type="RefSeq" id="WP_184025669.1">
    <property type="nucleotide sequence ID" value="NZ_JACHFN010000002.1"/>
</dbReference>
<keyword evidence="3" id="KW-1185">Reference proteome</keyword>
<proteinExistence type="predicted"/>
<organism evidence="2 3">
    <name type="scientific">Deinococcus budaensis</name>
    <dbReference type="NCBI Taxonomy" id="1665626"/>
    <lineage>
        <taxon>Bacteria</taxon>
        <taxon>Thermotogati</taxon>
        <taxon>Deinococcota</taxon>
        <taxon>Deinococci</taxon>
        <taxon>Deinococcales</taxon>
        <taxon>Deinococcaceae</taxon>
        <taxon>Deinococcus</taxon>
    </lineage>
</organism>
<gene>
    <name evidence="2" type="ORF">HNQ09_000764</name>
</gene>
<name>A0A7W8LP77_9DEIO</name>
<evidence type="ECO:0008006" key="4">
    <source>
        <dbReference type="Google" id="ProtNLM"/>
    </source>
</evidence>
<accession>A0A7W8LP77</accession>
<dbReference type="Proteomes" id="UP000525389">
    <property type="component" value="Unassembled WGS sequence"/>
</dbReference>
<feature type="chain" id="PRO_5030625732" description="DUF1795 domain-containing protein" evidence="1">
    <location>
        <begin position="24"/>
        <end position="179"/>
    </location>
</feature>